<gene>
    <name evidence="8" type="ORF">SAMN04488021_11473</name>
</gene>
<dbReference type="InterPro" id="IPR019885">
    <property type="entry name" value="Tscrpt_reg_HTH_AsnC-type_CS"/>
</dbReference>
<sequence length="162" mass="17826">MTRSLDPTDRRIVQATQAGLPLVAAPYAEIAARLGLSETEVIARLRAMQDRGAIRRIAVAPNHYALGMVANGMSVWDVADDRVSALGPRVGALPFVSHCYRRPRRLPGWPYNLFAMLHGADRAEVEAKRAEVAALLGNACRGHDILYSTRILKKTGLRLRDD</sequence>
<dbReference type="Gene3D" id="3.30.70.3460">
    <property type="match status" value="1"/>
</dbReference>
<evidence type="ECO:0000256" key="3">
    <source>
        <dbReference type="ARBA" id="ARBA00023457"/>
    </source>
</evidence>
<evidence type="ECO:0000313" key="9">
    <source>
        <dbReference type="Proteomes" id="UP000183635"/>
    </source>
</evidence>
<evidence type="ECO:0000256" key="5">
    <source>
        <dbReference type="ARBA" id="ARBA00048470"/>
    </source>
</evidence>
<dbReference type="OrthoDB" id="9806536at2"/>
<reference evidence="8 9" key="1">
    <citation type="submission" date="2016-10" db="EMBL/GenBank/DDBJ databases">
        <authorList>
            <person name="de Groot N.N."/>
        </authorList>
    </citation>
    <scope>NUCLEOTIDE SEQUENCE [LARGE SCALE GENOMIC DNA]</scope>
    <source>
        <strain evidence="8 9">DSM 8537</strain>
    </source>
</reference>
<organism evidence="8 9">
    <name type="scientific">Paracoccus aminovorans</name>
    <dbReference type="NCBI Taxonomy" id="34004"/>
    <lineage>
        <taxon>Bacteria</taxon>
        <taxon>Pseudomonadati</taxon>
        <taxon>Pseudomonadota</taxon>
        <taxon>Alphaproteobacteria</taxon>
        <taxon>Rhodobacterales</taxon>
        <taxon>Paracoccaceae</taxon>
        <taxon>Paracoccus</taxon>
    </lineage>
</organism>
<feature type="domain" description="Siroheme decarboxylase AsnC-like ligand binding" evidence="6">
    <location>
        <begin position="66"/>
        <end position="153"/>
    </location>
</feature>
<dbReference type="EC" id="4.1.1.111" evidence="4"/>
<dbReference type="PANTHER" id="PTHR43413:SF1">
    <property type="entry name" value="SIROHEME DECARBOXYLASE NIRL SUBUNIT"/>
    <property type="match status" value="1"/>
</dbReference>
<dbReference type="InterPro" id="IPR040523">
    <property type="entry name" value="AsnC_trans_reg2"/>
</dbReference>
<proteinExistence type="inferred from homology"/>
<dbReference type="GO" id="GO:0016829">
    <property type="term" value="F:lyase activity"/>
    <property type="evidence" value="ECO:0007669"/>
    <property type="project" value="UniProtKB-KW"/>
</dbReference>
<dbReference type="InterPro" id="IPR053953">
    <property type="entry name" value="NirdL-like_HTH"/>
</dbReference>
<dbReference type="STRING" id="34004.SAMN04488021_11473"/>
<evidence type="ECO:0000259" key="6">
    <source>
        <dbReference type="Pfam" id="PF17805"/>
    </source>
</evidence>
<dbReference type="RefSeq" id="WP_074967657.1">
    <property type="nucleotide sequence ID" value="NZ_CBCRYP010000012.1"/>
</dbReference>
<dbReference type="InterPro" id="IPR050684">
    <property type="entry name" value="HTH-Siroheme_Decarb"/>
</dbReference>
<dbReference type="SUPFAM" id="SSF46785">
    <property type="entry name" value="Winged helix' DNA-binding domain"/>
    <property type="match status" value="1"/>
</dbReference>
<protein>
    <recommendedName>
        <fullName evidence="4">siroheme decarboxylase</fullName>
        <ecNumber evidence="4">4.1.1.111</ecNumber>
    </recommendedName>
</protein>
<dbReference type="Pfam" id="PF17805">
    <property type="entry name" value="AsnC_trans_reg2"/>
    <property type="match status" value="1"/>
</dbReference>
<name>A0A1I3AEW6_9RHOB</name>
<dbReference type="PROSITE" id="PS00519">
    <property type="entry name" value="HTH_ASNC_1"/>
    <property type="match status" value="1"/>
</dbReference>
<comment type="catalytic activity">
    <reaction evidence="5">
        <text>siroheme + 2 H(+) = 12,18-didecarboxysiroheme + 2 CO2</text>
        <dbReference type="Rhea" id="RHEA:19093"/>
        <dbReference type="ChEBI" id="CHEBI:15378"/>
        <dbReference type="ChEBI" id="CHEBI:16526"/>
        <dbReference type="ChEBI" id="CHEBI:60052"/>
        <dbReference type="ChEBI" id="CHEBI:140497"/>
        <dbReference type="EC" id="4.1.1.111"/>
    </reaction>
</comment>
<comment type="similarity">
    <text evidence="3">Belongs to the Ahb/Nir family.</text>
</comment>
<dbReference type="Pfam" id="PF22451">
    <property type="entry name" value="NirdL-like_HTH"/>
    <property type="match status" value="1"/>
</dbReference>
<dbReference type="InterPro" id="IPR036390">
    <property type="entry name" value="WH_DNA-bd_sf"/>
</dbReference>
<dbReference type="Proteomes" id="UP000183635">
    <property type="component" value="Unassembled WGS sequence"/>
</dbReference>
<dbReference type="PANTHER" id="PTHR43413">
    <property type="entry name" value="TRANSCRIPTIONAL REGULATOR, ASNC FAMILY"/>
    <property type="match status" value="1"/>
</dbReference>
<evidence type="ECO:0000313" key="8">
    <source>
        <dbReference type="EMBL" id="SFH48627.1"/>
    </source>
</evidence>
<accession>A0A1I3AEW6</accession>
<keyword evidence="1" id="KW-0456">Lyase</keyword>
<keyword evidence="9" id="KW-1185">Reference proteome</keyword>
<evidence type="ECO:0000259" key="7">
    <source>
        <dbReference type="Pfam" id="PF22451"/>
    </source>
</evidence>
<evidence type="ECO:0000256" key="2">
    <source>
        <dbReference type="ARBA" id="ARBA00023444"/>
    </source>
</evidence>
<dbReference type="EMBL" id="FOPU01000014">
    <property type="protein sequence ID" value="SFH48627.1"/>
    <property type="molecule type" value="Genomic_DNA"/>
</dbReference>
<evidence type="ECO:0000256" key="1">
    <source>
        <dbReference type="ARBA" id="ARBA00023239"/>
    </source>
</evidence>
<comment type="pathway">
    <text evidence="2">Porphyrin-containing compound metabolism.</text>
</comment>
<evidence type="ECO:0000256" key="4">
    <source>
        <dbReference type="ARBA" id="ARBA00023471"/>
    </source>
</evidence>
<feature type="domain" description="Siroheme decarboxylase NirL-like HTH" evidence="7">
    <location>
        <begin position="9"/>
        <end position="55"/>
    </location>
</feature>
<dbReference type="AlphaFoldDB" id="A0A1I3AEW6"/>